<evidence type="ECO:0000313" key="9">
    <source>
        <dbReference type="Proteomes" id="UP000800035"/>
    </source>
</evidence>
<dbReference type="InterPro" id="IPR001128">
    <property type="entry name" value="Cyt_P450"/>
</dbReference>
<dbReference type="Proteomes" id="UP000800035">
    <property type="component" value="Unassembled WGS sequence"/>
</dbReference>
<dbReference type="InterPro" id="IPR002401">
    <property type="entry name" value="Cyt_P450_E_grp-I"/>
</dbReference>
<comment type="cofactor">
    <cofactor evidence="1 6">
        <name>heme</name>
        <dbReference type="ChEBI" id="CHEBI:30413"/>
    </cofactor>
</comment>
<organism evidence="8 9">
    <name type="scientific">Byssothecium circinans</name>
    <dbReference type="NCBI Taxonomy" id="147558"/>
    <lineage>
        <taxon>Eukaryota</taxon>
        <taxon>Fungi</taxon>
        <taxon>Dikarya</taxon>
        <taxon>Ascomycota</taxon>
        <taxon>Pezizomycotina</taxon>
        <taxon>Dothideomycetes</taxon>
        <taxon>Pleosporomycetidae</taxon>
        <taxon>Pleosporales</taxon>
        <taxon>Massarineae</taxon>
        <taxon>Massarinaceae</taxon>
        <taxon>Byssothecium</taxon>
    </lineage>
</organism>
<dbReference type="EMBL" id="ML976979">
    <property type="protein sequence ID" value="KAF1962454.1"/>
    <property type="molecule type" value="Genomic_DNA"/>
</dbReference>
<keyword evidence="7" id="KW-0560">Oxidoreductase</keyword>
<dbReference type="PRINTS" id="PR00385">
    <property type="entry name" value="P450"/>
</dbReference>
<dbReference type="Pfam" id="PF00067">
    <property type="entry name" value="p450"/>
    <property type="match status" value="2"/>
</dbReference>
<evidence type="ECO:0000256" key="3">
    <source>
        <dbReference type="ARBA" id="ARBA00022617"/>
    </source>
</evidence>
<sequence length="482" mass="55304">MQLALSPISMLNWSSRFQMDSREIMVTFLQAILMGCLSWIVAKYTYNVYFHALREFPGPAFAAASYIPWFYHRARGNSRHWHKQLHERYGDVVRTGPAFLSFTHPQAWTDIYRHRGSAHRTYGKDWRFYTKPRRAGEYNINTIPTDEQHGKVRRVFASAFSDRALKLQEPLISRHIDKVIYSITQHITQRPADAINIVQIYNYMAFDIMSDLAFGQGTGMLDGGHPSPWLEMVYRYVKATNLLARLARGREEPDIWNLIDTSGEGLLTKGQIHANAAVFMSAGTETIATQLSGVTYLLLSHPAKLRKLAQEIRSFDNVEDLSLQQLATLPYLNACLKEGLRLYPPIAEGLPRRIPDTGGAVLGHALQPGTSIYVSPYATNRSSTNFHRPDSFEPERWLSRERHNEDRREALQPFSTGPRDCLGKSLAYHEMRLAVARVIYYFDLKLQDSGQDWIAKQKTYVIWEKLPLWLQVSAVPRVDQSR</sequence>
<dbReference type="SUPFAM" id="SSF48264">
    <property type="entry name" value="Cytochrome P450"/>
    <property type="match status" value="1"/>
</dbReference>
<dbReference type="CDD" id="cd11058">
    <property type="entry name" value="CYP60B-like"/>
    <property type="match status" value="1"/>
</dbReference>
<comment type="similarity">
    <text evidence="2 7">Belongs to the cytochrome P450 family.</text>
</comment>
<accession>A0A6A5UCN1</accession>
<keyword evidence="9" id="KW-1185">Reference proteome</keyword>
<evidence type="ECO:0000313" key="8">
    <source>
        <dbReference type="EMBL" id="KAF1962454.1"/>
    </source>
</evidence>
<evidence type="ECO:0000256" key="2">
    <source>
        <dbReference type="ARBA" id="ARBA00010617"/>
    </source>
</evidence>
<proteinExistence type="inferred from homology"/>
<name>A0A6A5UCN1_9PLEO</name>
<dbReference type="InterPro" id="IPR017972">
    <property type="entry name" value="Cyt_P450_CS"/>
</dbReference>
<keyword evidence="4 6" id="KW-0479">Metal-binding</keyword>
<evidence type="ECO:0000256" key="4">
    <source>
        <dbReference type="ARBA" id="ARBA00022723"/>
    </source>
</evidence>
<keyword evidence="7" id="KW-0503">Monooxygenase</keyword>
<evidence type="ECO:0000256" key="1">
    <source>
        <dbReference type="ARBA" id="ARBA00001971"/>
    </source>
</evidence>
<dbReference type="GO" id="GO:0016705">
    <property type="term" value="F:oxidoreductase activity, acting on paired donors, with incorporation or reduction of molecular oxygen"/>
    <property type="evidence" value="ECO:0007669"/>
    <property type="project" value="InterPro"/>
</dbReference>
<reference evidence="8" key="1">
    <citation type="journal article" date="2020" name="Stud. Mycol.">
        <title>101 Dothideomycetes genomes: a test case for predicting lifestyles and emergence of pathogens.</title>
        <authorList>
            <person name="Haridas S."/>
            <person name="Albert R."/>
            <person name="Binder M."/>
            <person name="Bloem J."/>
            <person name="Labutti K."/>
            <person name="Salamov A."/>
            <person name="Andreopoulos B."/>
            <person name="Baker S."/>
            <person name="Barry K."/>
            <person name="Bills G."/>
            <person name="Bluhm B."/>
            <person name="Cannon C."/>
            <person name="Castanera R."/>
            <person name="Culley D."/>
            <person name="Daum C."/>
            <person name="Ezra D."/>
            <person name="Gonzalez J."/>
            <person name="Henrissat B."/>
            <person name="Kuo A."/>
            <person name="Liang C."/>
            <person name="Lipzen A."/>
            <person name="Lutzoni F."/>
            <person name="Magnuson J."/>
            <person name="Mondo S."/>
            <person name="Nolan M."/>
            <person name="Ohm R."/>
            <person name="Pangilinan J."/>
            <person name="Park H.-J."/>
            <person name="Ramirez L."/>
            <person name="Alfaro M."/>
            <person name="Sun H."/>
            <person name="Tritt A."/>
            <person name="Yoshinaga Y."/>
            <person name="Zwiers L.-H."/>
            <person name="Turgeon B."/>
            <person name="Goodwin S."/>
            <person name="Spatafora J."/>
            <person name="Crous P."/>
            <person name="Grigoriev I."/>
        </authorList>
    </citation>
    <scope>NUCLEOTIDE SEQUENCE</scope>
    <source>
        <strain evidence="8">CBS 675.92</strain>
    </source>
</reference>
<feature type="binding site" description="axial binding residue" evidence="6">
    <location>
        <position position="421"/>
    </location>
    <ligand>
        <name>heme</name>
        <dbReference type="ChEBI" id="CHEBI:30413"/>
    </ligand>
    <ligandPart>
        <name>Fe</name>
        <dbReference type="ChEBI" id="CHEBI:18248"/>
    </ligandPart>
</feature>
<dbReference type="GO" id="GO:0004497">
    <property type="term" value="F:monooxygenase activity"/>
    <property type="evidence" value="ECO:0007669"/>
    <property type="project" value="UniProtKB-KW"/>
</dbReference>
<dbReference type="PROSITE" id="PS00086">
    <property type="entry name" value="CYTOCHROME_P450"/>
    <property type="match status" value="1"/>
</dbReference>
<keyword evidence="3 6" id="KW-0349">Heme</keyword>
<dbReference type="PANTHER" id="PTHR24305:SF210">
    <property type="entry name" value="CYTOCHROME P450 MONOOXYGENASE ASQL-RELATED"/>
    <property type="match status" value="1"/>
</dbReference>
<evidence type="ECO:0000256" key="7">
    <source>
        <dbReference type="RuleBase" id="RU000461"/>
    </source>
</evidence>
<dbReference type="GO" id="GO:0020037">
    <property type="term" value="F:heme binding"/>
    <property type="evidence" value="ECO:0007669"/>
    <property type="project" value="InterPro"/>
</dbReference>
<dbReference type="InterPro" id="IPR036396">
    <property type="entry name" value="Cyt_P450_sf"/>
</dbReference>
<protein>
    <submittedName>
        <fullName evidence="8">Cytochrome P450</fullName>
    </submittedName>
</protein>
<dbReference type="GO" id="GO:0005506">
    <property type="term" value="F:iron ion binding"/>
    <property type="evidence" value="ECO:0007669"/>
    <property type="project" value="InterPro"/>
</dbReference>
<evidence type="ECO:0000256" key="6">
    <source>
        <dbReference type="PIRSR" id="PIRSR602401-1"/>
    </source>
</evidence>
<dbReference type="OrthoDB" id="1470350at2759"/>
<dbReference type="Gene3D" id="1.10.630.10">
    <property type="entry name" value="Cytochrome P450"/>
    <property type="match status" value="1"/>
</dbReference>
<dbReference type="AlphaFoldDB" id="A0A6A5UCN1"/>
<gene>
    <name evidence="8" type="ORF">CC80DRAFT_512632</name>
</gene>
<keyword evidence="5 6" id="KW-0408">Iron</keyword>
<evidence type="ECO:0000256" key="5">
    <source>
        <dbReference type="ARBA" id="ARBA00023004"/>
    </source>
</evidence>
<dbReference type="PRINTS" id="PR00463">
    <property type="entry name" value="EP450I"/>
</dbReference>
<dbReference type="InterPro" id="IPR050121">
    <property type="entry name" value="Cytochrome_P450_monoxygenase"/>
</dbReference>
<dbReference type="PANTHER" id="PTHR24305">
    <property type="entry name" value="CYTOCHROME P450"/>
    <property type="match status" value="1"/>
</dbReference>